<accession>A0A0F9XR53</accession>
<feature type="transmembrane region" description="Helical" evidence="1">
    <location>
        <begin position="135"/>
        <end position="154"/>
    </location>
</feature>
<evidence type="ECO:0000256" key="1">
    <source>
        <dbReference type="SAM" id="Phobius"/>
    </source>
</evidence>
<sequence>MSIVAAADLHDVLTAGIVLAAIRLIWVDYKRLEIELETLTLMAAIAVLQSALYVDVFETGIRLFAGAAFWGVLVFSSTRFAGLARFGAGDPPLIGVIAFLVAPYVLYWALIAAVMMLMTCAWYSIRRGKRLFKSMYPAAPPLLVSGMLVYLIAWA</sequence>
<dbReference type="AlphaFoldDB" id="A0A0F9XR53"/>
<gene>
    <name evidence="2" type="ORF">LCGC14_0112770</name>
</gene>
<feature type="transmembrane region" description="Helical" evidence="1">
    <location>
        <begin position="93"/>
        <end position="123"/>
    </location>
</feature>
<keyword evidence="1" id="KW-0472">Membrane</keyword>
<feature type="transmembrane region" description="Helical" evidence="1">
    <location>
        <begin position="63"/>
        <end position="81"/>
    </location>
</feature>
<reference evidence="2" key="1">
    <citation type="journal article" date="2015" name="Nature">
        <title>Complex archaea that bridge the gap between prokaryotes and eukaryotes.</title>
        <authorList>
            <person name="Spang A."/>
            <person name="Saw J.H."/>
            <person name="Jorgensen S.L."/>
            <person name="Zaremba-Niedzwiedzka K."/>
            <person name="Martijn J."/>
            <person name="Lind A.E."/>
            <person name="van Eijk R."/>
            <person name="Schleper C."/>
            <person name="Guy L."/>
            <person name="Ettema T.J."/>
        </authorList>
    </citation>
    <scope>NUCLEOTIDE SEQUENCE</scope>
</reference>
<organism evidence="2">
    <name type="scientific">marine sediment metagenome</name>
    <dbReference type="NCBI Taxonomy" id="412755"/>
    <lineage>
        <taxon>unclassified sequences</taxon>
        <taxon>metagenomes</taxon>
        <taxon>ecological metagenomes</taxon>
    </lineage>
</organism>
<proteinExistence type="predicted"/>
<feature type="transmembrane region" description="Helical" evidence="1">
    <location>
        <begin position="7"/>
        <end position="26"/>
    </location>
</feature>
<comment type="caution">
    <text evidence="2">The sequence shown here is derived from an EMBL/GenBank/DDBJ whole genome shotgun (WGS) entry which is preliminary data.</text>
</comment>
<keyword evidence="1" id="KW-1133">Transmembrane helix</keyword>
<evidence type="ECO:0000313" key="2">
    <source>
        <dbReference type="EMBL" id="KKO01922.1"/>
    </source>
</evidence>
<dbReference type="EMBL" id="LAZR01000033">
    <property type="protein sequence ID" value="KKO01922.1"/>
    <property type="molecule type" value="Genomic_DNA"/>
</dbReference>
<protein>
    <submittedName>
        <fullName evidence="2">Uncharacterized protein</fullName>
    </submittedName>
</protein>
<name>A0A0F9XR53_9ZZZZ</name>
<keyword evidence="1" id="KW-0812">Transmembrane</keyword>